<comment type="caution">
    <text evidence="3">The sequence shown here is derived from an EMBL/GenBank/DDBJ whole genome shotgun (WGS) entry which is preliminary data.</text>
</comment>
<feature type="transmembrane region" description="Helical" evidence="1">
    <location>
        <begin position="33"/>
        <end position="50"/>
    </location>
</feature>
<dbReference type="RefSeq" id="WP_377572388.1">
    <property type="nucleotide sequence ID" value="NZ_JBHTMP010000029.1"/>
</dbReference>
<sequence>MSVTVDRARIPVPVAQPSKDAARRSGQRSGRRVVLGALLVLLSVVVFWQVDLRANEGRSFLAAARSVAAGQVIADVDVQVVRVSNVSGLVLLPADQRSQVVGRTAVVPLAVGSLLTAAQVGPVAWPPAGQAVIALPVKPGRAPAGLAAGARVVVLVVPPATVGQAAGPVGSSGSDGVRRGVATVVSVEAGADQVGSLLVTLLLAADAAEAVASAPGDVSLVQLGPEG</sequence>
<keyword evidence="4" id="KW-1185">Reference proteome</keyword>
<evidence type="ECO:0000256" key="1">
    <source>
        <dbReference type="SAM" id="Phobius"/>
    </source>
</evidence>
<evidence type="ECO:0000313" key="4">
    <source>
        <dbReference type="Proteomes" id="UP001597260"/>
    </source>
</evidence>
<dbReference type="SMART" id="SM00858">
    <property type="entry name" value="SAF"/>
    <property type="match status" value="1"/>
</dbReference>
<gene>
    <name evidence="3" type="ORF">ACFQ4H_19290</name>
</gene>
<reference evidence="4" key="1">
    <citation type="journal article" date="2019" name="Int. J. Syst. Evol. Microbiol.">
        <title>The Global Catalogue of Microorganisms (GCM) 10K type strain sequencing project: providing services to taxonomists for standard genome sequencing and annotation.</title>
        <authorList>
            <consortium name="The Broad Institute Genomics Platform"/>
            <consortium name="The Broad Institute Genome Sequencing Center for Infectious Disease"/>
            <person name="Wu L."/>
            <person name="Ma J."/>
        </authorList>
    </citation>
    <scope>NUCLEOTIDE SEQUENCE [LARGE SCALE GENOMIC DNA]</scope>
    <source>
        <strain evidence="4">JCM 31037</strain>
    </source>
</reference>
<keyword evidence="1" id="KW-0472">Membrane</keyword>
<protein>
    <submittedName>
        <fullName evidence="3">SAF domain-containing protein</fullName>
    </submittedName>
</protein>
<accession>A0ABW3YFT4</accession>
<dbReference type="EMBL" id="JBHTMP010000029">
    <property type="protein sequence ID" value="MFD1323236.1"/>
    <property type="molecule type" value="Genomic_DNA"/>
</dbReference>
<dbReference type="Pfam" id="PF08666">
    <property type="entry name" value="SAF"/>
    <property type="match status" value="1"/>
</dbReference>
<dbReference type="Proteomes" id="UP001597260">
    <property type="component" value="Unassembled WGS sequence"/>
</dbReference>
<evidence type="ECO:0000259" key="2">
    <source>
        <dbReference type="SMART" id="SM00858"/>
    </source>
</evidence>
<keyword evidence="1" id="KW-0812">Transmembrane</keyword>
<organism evidence="3 4">
    <name type="scientific">Micromonospora sonneratiae</name>
    <dbReference type="NCBI Taxonomy" id="1184706"/>
    <lineage>
        <taxon>Bacteria</taxon>
        <taxon>Bacillati</taxon>
        <taxon>Actinomycetota</taxon>
        <taxon>Actinomycetes</taxon>
        <taxon>Micromonosporales</taxon>
        <taxon>Micromonosporaceae</taxon>
        <taxon>Micromonospora</taxon>
    </lineage>
</organism>
<name>A0ABW3YFT4_9ACTN</name>
<evidence type="ECO:0000313" key="3">
    <source>
        <dbReference type="EMBL" id="MFD1323236.1"/>
    </source>
</evidence>
<feature type="domain" description="SAF" evidence="2">
    <location>
        <begin position="58"/>
        <end position="121"/>
    </location>
</feature>
<proteinExistence type="predicted"/>
<dbReference type="InterPro" id="IPR013974">
    <property type="entry name" value="SAF"/>
</dbReference>
<keyword evidence="1" id="KW-1133">Transmembrane helix</keyword>
<dbReference type="CDD" id="cd11614">
    <property type="entry name" value="SAF_CpaB_FlgA_like"/>
    <property type="match status" value="1"/>
</dbReference>